<accession>A0A2G8KID3</accession>
<dbReference type="AlphaFoldDB" id="A0A2G8KID3"/>
<dbReference type="InterPro" id="IPR016135">
    <property type="entry name" value="UBQ-conjugating_enzyme/RWD"/>
</dbReference>
<gene>
    <name evidence="4" type="ORF">BSL78_15390</name>
</gene>
<comment type="caution">
    <text evidence="4">The sequence shown here is derived from an EMBL/GenBank/DDBJ whole genome shotgun (WGS) entry which is preliminary data.</text>
</comment>
<dbReference type="FunFam" id="3.10.110.10:FF:000050">
    <property type="entry name" value="eIF-2-alpha kinase GCN2"/>
    <property type="match status" value="1"/>
</dbReference>
<dbReference type="STRING" id="307972.A0A2G8KID3"/>
<evidence type="ECO:0000313" key="5">
    <source>
        <dbReference type="Proteomes" id="UP000230750"/>
    </source>
</evidence>
<dbReference type="InterPro" id="IPR006575">
    <property type="entry name" value="RWD_dom"/>
</dbReference>
<dbReference type="GO" id="GO:0009893">
    <property type="term" value="P:positive regulation of metabolic process"/>
    <property type="evidence" value="ECO:0007669"/>
    <property type="project" value="UniProtKB-ARBA"/>
</dbReference>
<dbReference type="SUPFAM" id="SSF54495">
    <property type="entry name" value="UBC-like"/>
    <property type="match status" value="1"/>
</dbReference>
<name>A0A2G8KID3_STIJA</name>
<dbReference type="InterPro" id="IPR032378">
    <property type="entry name" value="ZC3H15/TMA46_C"/>
</dbReference>
<organism evidence="4 5">
    <name type="scientific">Stichopus japonicus</name>
    <name type="common">Sea cucumber</name>
    <dbReference type="NCBI Taxonomy" id="307972"/>
    <lineage>
        <taxon>Eukaryota</taxon>
        <taxon>Metazoa</taxon>
        <taxon>Echinodermata</taxon>
        <taxon>Eleutherozoa</taxon>
        <taxon>Echinozoa</taxon>
        <taxon>Holothuroidea</taxon>
        <taxon>Aspidochirotacea</taxon>
        <taxon>Aspidochirotida</taxon>
        <taxon>Stichopodidae</taxon>
        <taxon>Apostichopus</taxon>
    </lineage>
</organism>
<dbReference type="Pfam" id="PF16543">
    <property type="entry name" value="DFRP_C"/>
    <property type="match status" value="1"/>
</dbReference>
<dbReference type="InterPro" id="IPR040213">
    <property type="entry name" value="GIR2-like"/>
</dbReference>
<dbReference type="GO" id="GO:0051246">
    <property type="term" value="P:regulation of protein metabolic process"/>
    <property type="evidence" value="ECO:0007669"/>
    <property type="project" value="UniProtKB-ARBA"/>
</dbReference>
<evidence type="ECO:0000313" key="4">
    <source>
        <dbReference type="EMBL" id="PIK47753.1"/>
    </source>
</evidence>
<protein>
    <submittedName>
        <fullName evidence="4">Putative RWD domain-containing protein 1-like</fullName>
    </submittedName>
</protein>
<feature type="compositionally biased region" description="Basic and acidic residues" evidence="2">
    <location>
        <begin position="158"/>
        <end position="167"/>
    </location>
</feature>
<evidence type="ECO:0000256" key="1">
    <source>
        <dbReference type="SAM" id="Coils"/>
    </source>
</evidence>
<dbReference type="SMART" id="SM00591">
    <property type="entry name" value="RWD"/>
    <property type="match status" value="1"/>
</dbReference>
<dbReference type="OrthoDB" id="277175at2759"/>
<dbReference type="GO" id="GO:0033554">
    <property type="term" value="P:cellular response to stress"/>
    <property type="evidence" value="ECO:0007669"/>
    <property type="project" value="UniProtKB-ARBA"/>
</dbReference>
<proteinExistence type="predicted"/>
<dbReference type="PANTHER" id="PTHR12292">
    <property type="entry name" value="RWD DOMAIN-CONTAINING PROTEIN"/>
    <property type="match status" value="1"/>
</dbReference>
<dbReference type="GO" id="GO:0010468">
    <property type="term" value="P:regulation of gene expression"/>
    <property type="evidence" value="ECO:0007669"/>
    <property type="project" value="UniProtKB-ARBA"/>
</dbReference>
<reference evidence="4 5" key="1">
    <citation type="journal article" date="2017" name="PLoS Biol.">
        <title>The sea cucumber genome provides insights into morphological evolution and visceral regeneration.</title>
        <authorList>
            <person name="Zhang X."/>
            <person name="Sun L."/>
            <person name="Yuan J."/>
            <person name="Sun Y."/>
            <person name="Gao Y."/>
            <person name="Zhang L."/>
            <person name="Li S."/>
            <person name="Dai H."/>
            <person name="Hamel J.F."/>
            <person name="Liu C."/>
            <person name="Yu Y."/>
            <person name="Liu S."/>
            <person name="Lin W."/>
            <person name="Guo K."/>
            <person name="Jin S."/>
            <person name="Xu P."/>
            <person name="Storey K.B."/>
            <person name="Huan P."/>
            <person name="Zhang T."/>
            <person name="Zhou Y."/>
            <person name="Zhang J."/>
            <person name="Lin C."/>
            <person name="Li X."/>
            <person name="Xing L."/>
            <person name="Huo D."/>
            <person name="Sun M."/>
            <person name="Wang L."/>
            <person name="Mercier A."/>
            <person name="Li F."/>
            <person name="Yang H."/>
            <person name="Xiang J."/>
        </authorList>
    </citation>
    <scope>NUCLEOTIDE SEQUENCE [LARGE SCALE GENOMIC DNA]</scope>
    <source>
        <strain evidence="4">Shaxun</strain>
        <tissue evidence="4">Muscle</tissue>
    </source>
</reference>
<dbReference type="PROSITE" id="PS50908">
    <property type="entry name" value="RWD"/>
    <property type="match status" value="1"/>
</dbReference>
<dbReference type="Proteomes" id="UP000230750">
    <property type="component" value="Unassembled WGS sequence"/>
</dbReference>
<dbReference type="Gene3D" id="6.20.400.10">
    <property type="match status" value="1"/>
</dbReference>
<keyword evidence="5" id="KW-1185">Reference proteome</keyword>
<feature type="region of interest" description="Disordered" evidence="2">
    <location>
        <begin position="146"/>
        <end position="167"/>
    </location>
</feature>
<dbReference type="EMBL" id="MRZV01000561">
    <property type="protein sequence ID" value="PIK47753.1"/>
    <property type="molecule type" value="Genomic_DNA"/>
</dbReference>
<keyword evidence="1" id="KW-0175">Coiled coil</keyword>
<sequence>MMLSDEPFHTFKITVSSEETDDLEDGPLEVTLQFTYTPTYPDEAPEYQVIPDESLQESHLESLKQILEQQIEENLGMAMVFALVSATQEFLNDMIDNLKKEKEEELEREEEIKRLAEEERDKILKGTPVTIESFLSWKEQFDQEMAELKSKSQQNEGGNKKLTGDRVEVDESLFQEIDDLDLDAELDLADDS</sequence>
<feature type="coiled-coil region" evidence="1">
    <location>
        <begin position="88"/>
        <end position="122"/>
    </location>
</feature>
<evidence type="ECO:0000259" key="3">
    <source>
        <dbReference type="PROSITE" id="PS50908"/>
    </source>
</evidence>
<feature type="domain" description="RWD" evidence="3">
    <location>
        <begin position="1"/>
        <end position="94"/>
    </location>
</feature>
<evidence type="ECO:0000256" key="2">
    <source>
        <dbReference type="SAM" id="MobiDB-lite"/>
    </source>
</evidence>
<dbReference type="Pfam" id="PF05773">
    <property type="entry name" value="RWD"/>
    <property type="match status" value="1"/>
</dbReference>
<dbReference type="Gene3D" id="3.10.110.10">
    <property type="entry name" value="Ubiquitin Conjugating Enzyme"/>
    <property type="match status" value="1"/>
</dbReference>